<dbReference type="OrthoDB" id="7270324at2"/>
<dbReference type="Proteomes" id="UP000320582">
    <property type="component" value="Unassembled WGS sequence"/>
</dbReference>
<dbReference type="Pfam" id="PF06271">
    <property type="entry name" value="RDD"/>
    <property type="match status" value="1"/>
</dbReference>
<accession>A0A543KAI0</accession>
<evidence type="ECO:0000256" key="5">
    <source>
        <dbReference type="SAM" id="Phobius"/>
    </source>
</evidence>
<sequence>MTLPDPELQPEFYSDVPLKRALAWAIDLVVTIALTLVGLVMTLFISAFFLPVLFGAISIGYRTIMLARYGATLGMMLTALKWRGLDGRQPDPMTAFIYSAMHAGMWTVFPLQVASMVMILLTPYRQGLHDMVLRTTMLHRIGPDH</sequence>
<name>A0A543KAI0_9RHOB</name>
<evidence type="ECO:0000313" key="8">
    <source>
        <dbReference type="Proteomes" id="UP000320582"/>
    </source>
</evidence>
<dbReference type="AlphaFoldDB" id="A0A543KAI0"/>
<comment type="caution">
    <text evidence="7">The sequence shown here is derived from an EMBL/GenBank/DDBJ whole genome shotgun (WGS) entry which is preliminary data.</text>
</comment>
<protein>
    <submittedName>
        <fullName evidence="7">Putative RDD family membrane protein YckC</fullName>
    </submittedName>
</protein>
<keyword evidence="3 5" id="KW-1133">Transmembrane helix</keyword>
<keyword evidence="8" id="KW-1185">Reference proteome</keyword>
<gene>
    <name evidence="7" type="ORF">BD293_0686</name>
</gene>
<feature type="domain" description="RDD" evidence="6">
    <location>
        <begin position="18"/>
        <end position="132"/>
    </location>
</feature>
<evidence type="ECO:0000256" key="4">
    <source>
        <dbReference type="ARBA" id="ARBA00023136"/>
    </source>
</evidence>
<dbReference type="GO" id="GO:0016020">
    <property type="term" value="C:membrane"/>
    <property type="evidence" value="ECO:0007669"/>
    <property type="project" value="UniProtKB-SubCell"/>
</dbReference>
<evidence type="ECO:0000256" key="1">
    <source>
        <dbReference type="ARBA" id="ARBA00004141"/>
    </source>
</evidence>
<evidence type="ECO:0000313" key="7">
    <source>
        <dbReference type="EMBL" id="TQM92098.1"/>
    </source>
</evidence>
<dbReference type="RefSeq" id="WP_142079857.1">
    <property type="nucleotide sequence ID" value="NZ_VFPT01000001.1"/>
</dbReference>
<feature type="transmembrane region" description="Helical" evidence="5">
    <location>
        <begin position="21"/>
        <end position="54"/>
    </location>
</feature>
<comment type="subcellular location">
    <subcellularLocation>
        <location evidence="1">Membrane</location>
        <topology evidence="1">Multi-pass membrane protein</topology>
    </subcellularLocation>
</comment>
<evidence type="ECO:0000259" key="6">
    <source>
        <dbReference type="Pfam" id="PF06271"/>
    </source>
</evidence>
<reference evidence="7 8" key="1">
    <citation type="submission" date="2019-06" db="EMBL/GenBank/DDBJ databases">
        <title>Genomic Encyclopedia of Archaeal and Bacterial Type Strains, Phase II (KMG-II): from individual species to whole genera.</title>
        <authorList>
            <person name="Goeker M."/>
        </authorList>
    </citation>
    <scope>NUCLEOTIDE SEQUENCE [LARGE SCALE GENOMIC DNA]</scope>
    <source>
        <strain evidence="7 8">DSM 18423</strain>
    </source>
</reference>
<proteinExistence type="predicted"/>
<evidence type="ECO:0000256" key="3">
    <source>
        <dbReference type="ARBA" id="ARBA00022989"/>
    </source>
</evidence>
<dbReference type="InterPro" id="IPR010432">
    <property type="entry name" value="RDD"/>
</dbReference>
<keyword evidence="4 5" id="KW-0472">Membrane</keyword>
<dbReference type="EMBL" id="VFPT01000001">
    <property type="protein sequence ID" value="TQM92098.1"/>
    <property type="molecule type" value="Genomic_DNA"/>
</dbReference>
<feature type="transmembrane region" description="Helical" evidence="5">
    <location>
        <begin position="96"/>
        <end position="121"/>
    </location>
</feature>
<organism evidence="7 8">
    <name type="scientific">Roseinatronobacter monicus</name>
    <dbReference type="NCBI Taxonomy" id="393481"/>
    <lineage>
        <taxon>Bacteria</taxon>
        <taxon>Pseudomonadati</taxon>
        <taxon>Pseudomonadota</taxon>
        <taxon>Alphaproteobacteria</taxon>
        <taxon>Rhodobacterales</taxon>
        <taxon>Paracoccaceae</taxon>
        <taxon>Roseinatronobacter</taxon>
    </lineage>
</organism>
<keyword evidence="2 5" id="KW-0812">Transmembrane</keyword>
<evidence type="ECO:0000256" key="2">
    <source>
        <dbReference type="ARBA" id="ARBA00022692"/>
    </source>
</evidence>